<gene>
    <name evidence="3" type="ORF">NPIL_406681</name>
</gene>
<dbReference type="GO" id="GO:0022412">
    <property type="term" value="P:cellular process involved in reproduction in multicellular organism"/>
    <property type="evidence" value="ECO:0007669"/>
    <property type="project" value="UniProtKB-ARBA"/>
</dbReference>
<dbReference type="PANTHER" id="PTHR24072">
    <property type="entry name" value="RHO FAMILY GTPASE"/>
    <property type="match status" value="1"/>
</dbReference>
<keyword evidence="4" id="KW-1185">Reference proteome</keyword>
<dbReference type="PRINTS" id="PR00449">
    <property type="entry name" value="RASTRNSFRMNG"/>
</dbReference>
<proteinExistence type="predicted"/>
<dbReference type="GO" id="GO:0001667">
    <property type="term" value="P:ameboidal-type cell migration"/>
    <property type="evidence" value="ECO:0007669"/>
    <property type="project" value="UniProtKB-ARBA"/>
</dbReference>
<dbReference type="GO" id="GO:0007264">
    <property type="term" value="P:small GTPase-mediated signal transduction"/>
    <property type="evidence" value="ECO:0007669"/>
    <property type="project" value="InterPro"/>
</dbReference>
<dbReference type="AlphaFoldDB" id="A0A8X6T4X7"/>
<evidence type="ECO:0000313" key="4">
    <source>
        <dbReference type="Proteomes" id="UP000887013"/>
    </source>
</evidence>
<dbReference type="Gene3D" id="3.40.50.300">
    <property type="entry name" value="P-loop containing nucleotide triphosphate hydrolases"/>
    <property type="match status" value="1"/>
</dbReference>
<dbReference type="Proteomes" id="UP000887013">
    <property type="component" value="Unassembled WGS sequence"/>
</dbReference>
<evidence type="ECO:0000313" key="3">
    <source>
        <dbReference type="EMBL" id="GFS79754.1"/>
    </source>
</evidence>
<dbReference type="InterPro" id="IPR027417">
    <property type="entry name" value="P-loop_NTPase"/>
</dbReference>
<dbReference type="SMART" id="SM00175">
    <property type="entry name" value="RAB"/>
    <property type="match status" value="1"/>
</dbReference>
<dbReference type="InterPro" id="IPR001806">
    <property type="entry name" value="Small_GTPase"/>
</dbReference>
<dbReference type="GO" id="GO:0003924">
    <property type="term" value="F:GTPase activity"/>
    <property type="evidence" value="ECO:0007669"/>
    <property type="project" value="InterPro"/>
</dbReference>
<dbReference type="GO" id="GO:0035099">
    <property type="term" value="P:hemocyte migration"/>
    <property type="evidence" value="ECO:0007669"/>
    <property type="project" value="UniProtKB-ARBA"/>
</dbReference>
<dbReference type="SUPFAM" id="SSF52540">
    <property type="entry name" value="P-loop containing nucleoside triphosphate hydrolases"/>
    <property type="match status" value="1"/>
</dbReference>
<reference evidence="3" key="1">
    <citation type="submission" date="2020-08" db="EMBL/GenBank/DDBJ databases">
        <title>Multicomponent nature underlies the extraordinary mechanical properties of spider dragline silk.</title>
        <authorList>
            <person name="Kono N."/>
            <person name="Nakamura H."/>
            <person name="Mori M."/>
            <person name="Yoshida Y."/>
            <person name="Ohtoshi R."/>
            <person name="Malay A.D."/>
            <person name="Moran D.A.P."/>
            <person name="Tomita M."/>
            <person name="Numata K."/>
            <person name="Arakawa K."/>
        </authorList>
    </citation>
    <scope>NUCLEOTIDE SEQUENCE</scope>
</reference>
<dbReference type="Pfam" id="PF00071">
    <property type="entry name" value="Ras"/>
    <property type="match status" value="1"/>
</dbReference>
<name>A0A8X6T4X7_NEPPI</name>
<dbReference type="InterPro" id="IPR003578">
    <property type="entry name" value="Small_GTPase_Rho"/>
</dbReference>
<dbReference type="GO" id="GO:0003006">
    <property type="term" value="P:developmental process involved in reproduction"/>
    <property type="evidence" value="ECO:0007669"/>
    <property type="project" value="UniProtKB-ARBA"/>
</dbReference>
<evidence type="ECO:0000256" key="1">
    <source>
        <dbReference type="ARBA" id="ARBA00022741"/>
    </source>
</evidence>
<keyword evidence="2" id="KW-0342">GTP-binding</keyword>
<accession>A0A8X6T4X7</accession>
<organism evidence="3 4">
    <name type="scientific">Nephila pilipes</name>
    <name type="common">Giant wood spider</name>
    <name type="synonym">Nephila maculata</name>
    <dbReference type="NCBI Taxonomy" id="299642"/>
    <lineage>
        <taxon>Eukaryota</taxon>
        <taxon>Metazoa</taxon>
        <taxon>Ecdysozoa</taxon>
        <taxon>Arthropoda</taxon>
        <taxon>Chelicerata</taxon>
        <taxon>Arachnida</taxon>
        <taxon>Araneae</taxon>
        <taxon>Araneomorphae</taxon>
        <taxon>Entelegynae</taxon>
        <taxon>Araneoidea</taxon>
        <taxon>Nephilidae</taxon>
        <taxon>Nephila</taxon>
    </lineage>
</organism>
<keyword evidence="1" id="KW-0547">Nucleotide-binding</keyword>
<dbReference type="GO" id="GO:0005525">
    <property type="term" value="F:GTP binding"/>
    <property type="evidence" value="ECO:0007669"/>
    <property type="project" value="UniProtKB-KW"/>
</dbReference>
<sequence length="220" mass="25590">MSVEKESSPYFSVPRVSVDILVIGDENSGKNELLCSFTDIPEITREYSKNNKEYQIELFRKECFPLGKRFFDIYMYKVNNKYIDWISISSQKFGFFYEKVDGVLFCHAIDVASSLENLNETLIPKTKAFVGDVPTILVGNYSERRSTLPDSLIVSRERELQTKEDHNLSGCVECSFKDDNSVSGAFEMVVQLNLKNPKFRERLLRREWEEVSDWFDGCRH</sequence>
<protein>
    <submittedName>
        <fullName evidence="3">Uncharacterized protein</fullName>
    </submittedName>
</protein>
<comment type="caution">
    <text evidence="3">The sequence shown here is derived from an EMBL/GenBank/DDBJ whole genome shotgun (WGS) entry which is preliminary data.</text>
</comment>
<dbReference type="GO" id="GO:0035006">
    <property type="term" value="P:melanization defense response"/>
    <property type="evidence" value="ECO:0007669"/>
    <property type="project" value="UniProtKB-ARBA"/>
</dbReference>
<dbReference type="EMBL" id="BMAW01051322">
    <property type="protein sequence ID" value="GFS79754.1"/>
    <property type="molecule type" value="Genomic_DNA"/>
</dbReference>
<evidence type="ECO:0000256" key="2">
    <source>
        <dbReference type="ARBA" id="ARBA00023134"/>
    </source>
</evidence>